<dbReference type="EMBL" id="BDGU01000007">
    <property type="protein sequence ID" value="GAV99022.1"/>
    <property type="molecule type" value="Genomic_DNA"/>
</dbReference>
<reference evidence="1 2" key="2">
    <citation type="submission" date="2017-02" db="EMBL/GenBank/DDBJ databases">
        <title>A genome survey and senescence transcriptome analysis in Lentinula edodes.</title>
        <authorList>
            <person name="Sakamoto Y."/>
            <person name="Nakade K."/>
            <person name="Sato S."/>
            <person name="Yoshida Y."/>
            <person name="Miyazaki K."/>
            <person name="Natsume S."/>
            <person name="Konno N."/>
        </authorList>
    </citation>
    <scope>NUCLEOTIDE SEQUENCE [LARGE SCALE GENOMIC DNA]</scope>
    <source>
        <strain evidence="1 2">NBRC 111202</strain>
    </source>
</reference>
<evidence type="ECO:0000313" key="1">
    <source>
        <dbReference type="EMBL" id="GAV99022.1"/>
    </source>
</evidence>
<evidence type="ECO:0000313" key="2">
    <source>
        <dbReference type="Proteomes" id="UP000188533"/>
    </source>
</evidence>
<accession>A0A1Q3DVK9</accession>
<organism evidence="1 2">
    <name type="scientific">Lentinula edodes</name>
    <name type="common">Shiitake mushroom</name>
    <name type="synonym">Lentinus edodes</name>
    <dbReference type="NCBI Taxonomy" id="5353"/>
    <lineage>
        <taxon>Eukaryota</taxon>
        <taxon>Fungi</taxon>
        <taxon>Dikarya</taxon>
        <taxon>Basidiomycota</taxon>
        <taxon>Agaricomycotina</taxon>
        <taxon>Agaricomycetes</taxon>
        <taxon>Agaricomycetidae</taxon>
        <taxon>Agaricales</taxon>
        <taxon>Marasmiineae</taxon>
        <taxon>Omphalotaceae</taxon>
        <taxon>Lentinula</taxon>
    </lineage>
</organism>
<name>A0A1Q3DVK9_LENED</name>
<gene>
    <name evidence="1" type="ORF">LENED_000450</name>
</gene>
<protein>
    <submittedName>
        <fullName evidence="1">Uncharacterized protein</fullName>
    </submittedName>
</protein>
<reference evidence="1 2" key="1">
    <citation type="submission" date="2016-08" db="EMBL/GenBank/DDBJ databases">
        <authorList>
            <consortium name="Lentinula edodes genome sequencing consortium"/>
            <person name="Sakamoto Y."/>
            <person name="Nakade K."/>
            <person name="Sato S."/>
            <person name="Yoshida Y."/>
            <person name="Miyazaki K."/>
            <person name="Natsume S."/>
            <person name="Konno N."/>
        </authorList>
    </citation>
    <scope>NUCLEOTIDE SEQUENCE [LARGE SCALE GENOMIC DNA]</scope>
    <source>
        <strain evidence="1 2">NBRC 111202</strain>
    </source>
</reference>
<sequence>MIKASNTMNAIWYLVAQEAHAGKITSSFSRFLELPKGLPNTPQTYIHELLAHVKAHSERDFEVLSIPWSWSKRDRKTFHLKLLLRLRYALTPYVKVYSPHTIHRTERKSVTVSVPEMRQSHLGGNPSKMVIPRCILTY</sequence>
<comment type="caution">
    <text evidence="1">The sequence shown here is derived from an EMBL/GenBank/DDBJ whole genome shotgun (WGS) entry which is preliminary data.</text>
</comment>
<keyword evidence="2" id="KW-1185">Reference proteome</keyword>
<dbReference type="AlphaFoldDB" id="A0A1Q3DVK9"/>
<dbReference type="Proteomes" id="UP000188533">
    <property type="component" value="Unassembled WGS sequence"/>
</dbReference>
<proteinExistence type="predicted"/>